<proteinExistence type="predicted"/>
<accession>A0ABV3SRA4</accession>
<evidence type="ECO:0000313" key="6">
    <source>
        <dbReference type="Proteomes" id="UP001556692"/>
    </source>
</evidence>
<dbReference type="Gene3D" id="1.10.10.60">
    <property type="entry name" value="Homeodomain-like"/>
    <property type="match status" value="1"/>
</dbReference>
<dbReference type="Proteomes" id="UP001556692">
    <property type="component" value="Unassembled WGS sequence"/>
</dbReference>
<keyword evidence="6" id="KW-1185">Reference proteome</keyword>
<dbReference type="PANTHER" id="PTHR46796">
    <property type="entry name" value="HTH-TYPE TRANSCRIPTIONAL ACTIVATOR RHAS-RELATED"/>
    <property type="match status" value="1"/>
</dbReference>
<evidence type="ECO:0000259" key="4">
    <source>
        <dbReference type="PROSITE" id="PS01124"/>
    </source>
</evidence>
<evidence type="ECO:0000256" key="2">
    <source>
        <dbReference type="ARBA" id="ARBA00023125"/>
    </source>
</evidence>
<keyword evidence="1" id="KW-0805">Transcription regulation</keyword>
<gene>
    <name evidence="5" type="ORF">ABGN05_20685</name>
</gene>
<dbReference type="EMBL" id="JBDPGJ010000005">
    <property type="protein sequence ID" value="MEX0408080.1"/>
    <property type="molecule type" value="Genomic_DNA"/>
</dbReference>
<evidence type="ECO:0000256" key="1">
    <source>
        <dbReference type="ARBA" id="ARBA00023015"/>
    </source>
</evidence>
<dbReference type="PROSITE" id="PS01124">
    <property type="entry name" value="HTH_ARAC_FAMILY_2"/>
    <property type="match status" value="1"/>
</dbReference>
<dbReference type="RefSeq" id="WP_367955962.1">
    <property type="nucleotide sequence ID" value="NZ_JBDPGJ010000005.1"/>
</dbReference>
<dbReference type="InterPro" id="IPR009057">
    <property type="entry name" value="Homeodomain-like_sf"/>
</dbReference>
<dbReference type="InterPro" id="IPR050204">
    <property type="entry name" value="AraC_XylS_family_regulators"/>
</dbReference>
<reference evidence="5 6" key="1">
    <citation type="submission" date="2024-05" db="EMBL/GenBank/DDBJ databases">
        <authorList>
            <person name="Jiang F."/>
        </authorList>
    </citation>
    <scope>NUCLEOTIDE SEQUENCE [LARGE SCALE GENOMIC DNA]</scope>
    <source>
        <strain evidence="5 6">LZ166</strain>
    </source>
</reference>
<organism evidence="5 6">
    <name type="scientific">Aquibium pacificus</name>
    <dbReference type="NCBI Taxonomy" id="3153579"/>
    <lineage>
        <taxon>Bacteria</taxon>
        <taxon>Pseudomonadati</taxon>
        <taxon>Pseudomonadota</taxon>
        <taxon>Alphaproteobacteria</taxon>
        <taxon>Hyphomicrobiales</taxon>
        <taxon>Phyllobacteriaceae</taxon>
        <taxon>Aquibium</taxon>
    </lineage>
</organism>
<sequence>MDLIFSTEDYEQSARYAAWRDAICDVYVHVDVKATDPERYRGFIREAKFGEIAMTDILLSEQRIRRNKQHISRLDKDCYYLQLIHRGNLSVVQQDSTHRSNAARGALFCATEQYELHCHGEVRSFYLEIPRDEFAQRFPRERIPVSASINTTQGLGRIATEFCATLATEGSKLGDNIRAGLGNQLMDMLAFTLLSSEGDMPAAEGSVKKARLMSVQQWIEAHIADPTLSLDKIAAANGMSLRYLHVLFEPCEMSASEWIWNRRLQLAYDCLAKGGGRTITAVAYDHGFNSSAHFSTMFRRKYGISPRDVGARSGGG</sequence>
<dbReference type="InterPro" id="IPR018060">
    <property type="entry name" value="HTH_AraC"/>
</dbReference>
<comment type="caution">
    <text evidence="5">The sequence shown here is derived from an EMBL/GenBank/DDBJ whole genome shotgun (WGS) entry which is preliminary data.</text>
</comment>
<dbReference type="Pfam" id="PF14525">
    <property type="entry name" value="AraC_binding_2"/>
    <property type="match status" value="1"/>
</dbReference>
<keyword evidence="3" id="KW-0804">Transcription</keyword>
<evidence type="ECO:0000313" key="5">
    <source>
        <dbReference type="EMBL" id="MEX0408080.1"/>
    </source>
</evidence>
<dbReference type="SUPFAM" id="SSF46689">
    <property type="entry name" value="Homeodomain-like"/>
    <property type="match status" value="1"/>
</dbReference>
<dbReference type="InterPro" id="IPR035418">
    <property type="entry name" value="AraC-bd_2"/>
</dbReference>
<dbReference type="Pfam" id="PF12833">
    <property type="entry name" value="HTH_18"/>
    <property type="match status" value="1"/>
</dbReference>
<feature type="domain" description="HTH araC/xylS-type" evidence="4">
    <location>
        <begin position="213"/>
        <end position="312"/>
    </location>
</feature>
<name>A0ABV3SRA4_9HYPH</name>
<keyword evidence="2" id="KW-0238">DNA-binding</keyword>
<protein>
    <submittedName>
        <fullName evidence="5">Helix-turn-helix domain-containing protein</fullName>
    </submittedName>
</protein>
<dbReference type="SMART" id="SM00342">
    <property type="entry name" value="HTH_ARAC"/>
    <property type="match status" value="1"/>
</dbReference>
<evidence type="ECO:0000256" key="3">
    <source>
        <dbReference type="ARBA" id="ARBA00023163"/>
    </source>
</evidence>
<dbReference type="PANTHER" id="PTHR46796:SF6">
    <property type="entry name" value="ARAC SUBFAMILY"/>
    <property type="match status" value="1"/>
</dbReference>